<evidence type="ECO:0000313" key="4">
    <source>
        <dbReference type="EMBL" id="PZP46262.1"/>
    </source>
</evidence>
<organism evidence="4 5">
    <name type="scientific">Pseudopedobacter saltans</name>
    <dbReference type="NCBI Taxonomy" id="151895"/>
    <lineage>
        <taxon>Bacteria</taxon>
        <taxon>Pseudomonadati</taxon>
        <taxon>Bacteroidota</taxon>
        <taxon>Sphingobacteriia</taxon>
        <taxon>Sphingobacteriales</taxon>
        <taxon>Sphingobacteriaceae</taxon>
        <taxon>Pseudopedobacter</taxon>
    </lineage>
</organism>
<dbReference type="GO" id="GO:0016491">
    <property type="term" value="F:oxidoreductase activity"/>
    <property type="evidence" value="ECO:0007669"/>
    <property type="project" value="UniProtKB-KW"/>
</dbReference>
<accession>A0A2W5GSI9</accession>
<comment type="caution">
    <text evidence="4">The sequence shown here is derived from an EMBL/GenBank/DDBJ whole genome shotgun (WGS) entry which is preliminary data.</text>
</comment>
<dbReference type="Pfam" id="PF07992">
    <property type="entry name" value="Pyr_redox_2"/>
    <property type="match status" value="1"/>
</dbReference>
<proteinExistence type="predicted"/>
<evidence type="ECO:0000256" key="1">
    <source>
        <dbReference type="ARBA" id="ARBA00022630"/>
    </source>
</evidence>
<protein>
    <submittedName>
        <fullName evidence="4">Pyridine nucleotide-disulfide oxidoreductase</fullName>
    </submittedName>
</protein>
<feature type="domain" description="FAD/NAD(P)-binding" evidence="3">
    <location>
        <begin position="8"/>
        <end position="285"/>
    </location>
</feature>
<evidence type="ECO:0000259" key="3">
    <source>
        <dbReference type="Pfam" id="PF07992"/>
    </source>
</evidence>
<dbReference type="PANTHER" id="PTHR48105">
    <property type="entry name" value="THIOREDOXIN REDUCTASE 1-RELATED-RELATED"/>
    <property type="match status" value="1"/>
</dbReference>
<keyword evidence="1" id="KW-0285">Flavoprotein</keyword>
<gene>
    <name evidence="4" type="ORF">DI598_12340</name>
</gene>
<dbReference type="InterPro" id="IPR036188">
    <property type="entry name" value="FAD/NAD-bd_sf"/>
</dbReference>
<dbReference type="InterPro" id="IPR050097">
    <property type="entry name" value="Ferredoxin-NADP_redctase_2"/>
</dbReference>
<evidence type="ECO:0000256" key="2">
    <source>
        <dbReference type="ARBA" id="ARBA00023002"/>
    </source>
</evidence>
<dbReference type="Proteomes" id="UP000249645">
    <property type="component" value="Unassembled WGS sequence"/>
</dbReference>
<dbReference type="SUPFAM" id="SSF51905">
    <property type="entry name" value="FAD/NAD(P)-binding domain"/>
    <property type="match status" value="1"/>
</dbReference>
<keyword evidence="2" id="KW-0560">Oxidoreductase</keyword>
<dbReference type="PRINTS" id="PR00469">
    <property type="entry name" value="PNDRDTASEII"/>
</dbReference>
<sequence length="301" mass="32827">MSTNNFEAIIIGGSYAGLSAAMALGRSLRKVLILDTNKPCNRQTPHSHNFITHDGDTPAEISKQALQQVLKYPTIFYKNEEAIYATQKEFGFEIGTNLDKIYTTKKVIIASGIKDIMPDIIGFSECWGISVIHCPYCHGYEVKGLKTGIIANGDRGFHMASLINNLTADITLLTNEKANFTPEQLSKLENHNISIVDKEIIEIEHKNGYVDSVIFSDGSKMDFKAAYAAIPFTQNSNIPLELGCAFTETGHIKVDASFKTNIPGIFACGDCASMARTVANAVGSGNLTGAMVNLELTMENF</sequence>
<name>A0A2W5GSI9_9SPHI</name>
<dbReference type="PRINTS" id="PR00368">
    <property type="entry name" value="FADPNR"/>
</dbReference>
<evidence type="ECO:0000313" key="5">
    <source>
        <dbReference type="Proteomes" id="UP000249645"/>
    </source>
</evidence>
<dbReference type="AlphaFoldDB" id="A0A2W5GSI9"/>
<dbReference type="Gene3D" id="3.50.50.60">
    <property type="entry name" value="FAD/NAD(P)-binding domain"/>
    <property type="match status" value="2"/>
</dbReference>
<dbReference type="EMBL" id="QFOI01000232">
    <property type="protein sequence ID" value="PZP46262.1"/>
    <property type="molecule type" value="Genomic_DNA"/>
</dbReference>
<reference evidence="4 5" key="1">
    <citation type="submission" date="2017-11" db="EMBL/GenBank/DDBJ databases">
        <title>Infants hospitalized years apart are colonized by the same room-sourced microbial strains.</title>
        <authorList>
            <person name="Brooks B."/>
            <person name="Olm M.R."/>
            <person name="Firek B.A."/>
            <person name="Baker R."/>
            <person name="Thomas B.C."/>
            <person name="Morowitz M.J."/>
            <person name="Banfield J.F."/>
        </authorList>
    </citation>
    <scope>NUCLEOTIDE SEQUENCE [LARGE SCALE GENOMIC DNA]</scope>
    <source>
        <strain evidence="4">S2_009_000_R2_76</strain>
    </source>
</reference>
<dbReference type="InterPro" id="IPR023753">
    <property type="entry name" value="FAD/NAD-binding_dom"/>
</dbReference>